<name>A0A0L0DFN0_THETB</name>
<dbReference type="PANTHER" id="PTHR24070">
    <property type="entry name" value="RAS, DI-RAS, AND RHEB FAMILY MEMBERS OF SMALL GTPASE SUPERFAMILY"/>
    <property type="match status" value="1"/>
</dbReference>
<dbReference type="GO" id="GO:0003924">
    <property type="term" value="F:GTPase activity"/>
    <property type="evidence" value="ECO:0007669"/>
    <property type="project" value="InterPro"/>
</dbReference>
<organism evidence="3 4">
    <name type="scientific">Thecamonas trahens ATCC 50062</name>
    <dbReference type="NCBI Taxonomy" id="461836"/>
    <lineage>
        <taxon>Eukaryota</taxon>
        <taxon>Apusozoa</taxon>
        <taxon>Apusomonadida</taxon>
        <taxon>Apusomonadidae</taxon>
        <taxon>Thecamonas</taxon>
    </lineage>
</organism>
<dbReference type="PROSITE" id="PS51421">
    <property type="entry name" value="RAS"/>
    <property type="match status" value="1"/>
</dbReference>
<dbReference type="PROSITE" id="PS51419">
    <property type="entry name" value="RAB"/>
    <property type="match status" value="1"/>
</dbReference>
<dbReference type="InterPro" id="IPR027417">
    <property type="entry name" value="P-loop_NTPase"/>
</dbReference>
<dbReference type="SMART" id="SM00174">
    <property type="entry name" value="RHO"/>
    <property type="match status" value="1"/>
</dbReference>
<evidence type="ECO:0000313" key="4">
    <source>
        <dbReference type="Proteomes" id="UP000054408"/>
    </source>
</evidence>
<evidence type="ECO:0000256" key="1">
    <source>
        <dbReference type="ARBA" id="ARBA00022741"/>
    </source>
</evidence>
<keyword evidence="2" id="KW-0342">GTP-binding</keyword>
<accession>A0A0L0DFN0</accession>
<dbReference type="eggNOG" id="KOG0395">
    <property type="taxonomic scope" value="Eukaryota"/>
</dbReference>
<gene>
    <name evidence="3" type="ORF">AMSG_06468</name>
</gene>
<dbReference type="SMART" id="SM00173">
    <property type="entry name" value="RAS"/>
    <property type="match status" value="1"/>
</dbReference>
<dbReference type="GO" id="GO:0016020">
    <property type="term" value="C:membrane"/>
    <property type="evidence" value="ECO:0007669"/>
    <property type="project" value="InterPro"/>
</dbReference>
<dbReference type="GeneID" id="25565624"/>
<dbReference type="InterPro" id="IPR020849">
    <property type="entry name" value="Small_GTPase_Ras-type"/>
</dbReference>
<keyword evidence="4" id="KW-1185">Reference proteome</keyword>
<keyword evidence="1" id="KW-0547">Nucleotide-binding</keyword>
<dbReference type="InterPro" id="IPR001806">
    <property type="entry name" value="Small_GTPase"/>
</dbReference>
<dbReference type="SUPFAM" id="SSF52540">
    <property type="entry name" value="P-loop containing nucleoside triphosphate hydrolases"/>
    <property type="match status" value="1"/>
</dbReference>
<dbReference type="EMBL" id="GL349465">
    <property type="protein sequence ID" value="KNC51122.1"/>
    <property type="molecule type" value="Genomic_DNA"/>
</dbReference>
<dbReference type="Pfam" id="PF00071">
    <property type="entry name" value="Ras"/>
    <property type="match status" value="1"/>
</dbReference>
<protein>
    <submittedName>
        <fullName evidence="3">Small G-protein</fullName>
    </submittedName>
</protein>
<dbReference type="Proteomes" id="UP000054408">
    <property type="component" value="Unassembled WGS sequence"/>
</dbReference>
<dbReference type="GO" id="GO:0005525">
    <property type="term" value="F:GTP binding"/>
    <property type="evidence" value="ECO:0007669"/>
    <property type="project" value="UniProtKB-KW"/>
</dbReference>
<dbReference type="SMART" id="SM00175">
    <property type="entry name" value="RAB"/>
    <property type="match status" value="1"/>
</dbReference>
<sequence>MAAADSSTPYAILGPPRVGKTSLLVSYAYHQFPEPSQLAELIHDEVYRKSPVIDNVPNCITILDAVDVLDRESSIFYSPDVHAHGILCLYAVDDRTSFDALDEIIAAVRSHPEPLIDGRPREIVIVATKTDVDPAVVSSDEGHAKAAALRVPFVETSAKTRHGVDLAFVTLIRSIDAAREAHAAASRPQLRHRCSLL</sequence>
<evidence type="ECO:0000256" key="2">
    <source>
        <dbReference type="ARBA" id="ARBA00023134"/>
    </source>
</evidence>
<evidence type="ECO:0000313" key="3">
    <source>
        <dbReference type="EMBL" id="KNC51122.1"/>
    </source>
</evidence>
<dbReference type="Gene3D" id="3.40.50.300">
    <property type="entry name" value="P-loop containing nucleotide triphosphate hydrolases"/>
    <property type="match status" value="1"/>
</dbReference>
<proteinExistence type="predicted"/>
<dbReference type="PRINTS" id="PR00449">
    <property type="entry name" value="RASTRNSFRMNG"/>
</dbReference>
<reference evidence="3 4" key="1">
    <citation type="submission" date="2010-05" db="EMBL/GenBank/DDBJ databases">
        <title>The Genome Sequence of Thecamonas trahens ATCC 50062.</title>
        <authorList>
            <consortium name="The Broad Institute Genome Sequencing Platform"/>
            <person name="Russ C."/>
            <person name="Cuomo C."/>
            <person name="Shea T."/>
            <person name="Young S.K."/>
            <person name="Zeng Q."/>
            <person name="Koehrsen M."/>
            <person name="Haas B."/>
            <person name="Borodovsky M."/>
            <person name="Guigo R."/>
            <person name="Alvarado L."/>
            <person name="Berlin A."/>
            <person name="Bochicchio J."/>
            <person name="Borenstein D."/>
            <person name="Chapman S."/>
            <person name="Chen Z."/>
            <person name="Freedman E."/>
            <person name="Gellesch M."/>
            <person name="Goldberg J."/>
            <person name="Griggs A."/>
            <person name="Gujja S."/>
            <person name="Heilman E."/>
            <person name="Heiman D."/>
            <person name="Hepburn T."/>
            <person name="Howarth C."/>
            <person name="Jen D."/>
            <person name="Larson L."/>
            <person name="Mehta T."/>
            <person name="Park D."/>
            <person name="Pearson M."/>
            <person name="Roberts A."/>
            <person name="Saif S."/>
            <person name="Shenoy N."/>
            <person name="Sisk P."/>
            <person name="Stolte C."/>
            <person name="Sykes S."/>
            <person name="Thomson T."/>
            <person name="Walk T."/>
            <person name="White J."/>
            <person name="Yandava C."/>
            <person name="Burger G."/>
            <person name="Gray M.W."/>
            <person name="Holland P.W.H."/>
            <person name="King N."/>
            <person name="Lang F.B.F."/>
            <person name="Roger A.J."/>
            <person name="Ruiz-Trillo I."/>
            <person name="Lander E."/>
            <person name="Nusbaum C."/>
        </authorList>
    </citation>
    <scope>NUCLEOTIDE SEQUENCE [LARGE SCALE GENOMIC DNA]</scope>
    <source>
        <strain evidence="3 4">ATCC 50062</strain>
    </source>
</reference>
<dbReference type="AlphaFoldDB" id="A0A0L0DFN0"/>
<dbReference type="STRING" id="461836.A0A0L0DFN0"/>
<dbReference type="RefSeq" id="XP_013756330.1">
    <property type="nucleotide sequence ID" value="XM_013900876.1"/>
</dbReference>
<dbReference type="GO" id="GO:0007165">
    <property type="term" value="P:signal transduction"/>
    <property type="evidence" value="ECO:0007669"/>
    <property type="project" value="InterPro"/>
</dbReference>